<evidence type="ECO:0000256" key="4">
    <source>
        <dbReference type="ARBA" id="ARBA00023096"/>
    </source>
</evidence>
<gene>
    <name evidence="9" type="ORF">DRP53_08730</name>
</gene>
<evidence type="ECO:0000259" key="8">
    <source>
        <dbReference type="Pfam" id="PF11890"/>
    </source>
</evidence>
<evidence type="ECO:0000313" key="10">
    <source>
        <dbReference type="Proteomes" id="UP000268469"/>
    </source>
</evidence>
<evidence type="ECO:0000256" key="3">
    <source>
        <dbReference type="ARBA" id="ARBA00023027"/>
    </source>
</evidence>
<comment type="caution">
    <text evidence="9">The sequence shown here is derived from an EMBL/GenBank/DDBJ whole genome shotgun (WGS) entry which is preliminary data.</text>
</comment>
<dbReference type="GO" id="GO:0005737">
    <property type="term" value="C:cytoplasm"/>
    <property type="evidence" value="ECO:0007669"/>
    <property type="project" value="InterPro"/>
</dbReference>
<evidence type="ECO:0000313" key="9">
    <source>
        <dbReference type="EMBL" id="RKX69269.1"/>
    </source>
</evidence>
<dbReference type="Pfam" id="PF11890">
    <property type="entry name" value="DUF3410"/>
    <property type="match status" value="1"/>
</dbReference>
<dbReference type="HAMAP" id="MF_01825">
    <property type="entry name" value="PdxB"/>
    <property type="match status" value="1"/>
</dbReference>
<keyword evidence="1" id="KW-0963">Cytoplasm</keyword>
<feature type="domain" description="D-isomer specific 2-hydroxyacid dehydrogenase NAD-binding" evidence="7">
    <location>
        <begin position="112"/>
        <end position="254"/>
    </location>
</feature>
<dbReference type="SUPFAM" id="SSF51735">
    <property type="entry name" value="NAD(P)-binding Rossmann-fold domains"/>
    <property type="match status" value="1"/>
</dbReference>
<name>A0A660SEQ5_UNCW3</name>
<proteinExistence type="inferred from homology"/>
<dbReference type="InterPro" id="IPR036291">
    <property type="entry name" value="NAD(P)-bd_dom_sf"/>
</dbReference>
<dbReference type="CDD" id="cd12158">
    <property type="entry name" value="ErythrP_dh"/>
    <property type="match status" value="1"/>
</dbReference>
<organism evidence="9 10">
    <name type="scientific">candidate division WOR-3 bacterium</name>
    <dbReference type="NCBI Taxonomy" id="2052148"/>
    <lineage>
        <taxon>Bacteria</taxon>
        <taxon>Bacteria division WOR-3</taxon>
    </lineage>
</organism>
<dbReference type="Pfam" id="PF00389">
    <property type="entry name" value="2-Hacid_dh"/>
    <property type="match status" value="1"/>
</dbReference>
<protein>
    <submittedName>
        <fullName evidence="9">4-phosphoerythronate dehydrogenase</fullName>
    </submittedName>
</protein>
<feature type="domain" description="D-isomer specific 2-hydroxyacid dehydrogenase catalytic" evidence="6">
    <location>
        <begin position="25"/>
        <end position="277"/>
    </location>
</feature>
<dbReference type="AlphaFoldDB" id="A0A660SEQ5"/>
<dbReference type="GO" id="GO:0051287">
    <property type="term" value="F:NAD binding"/>
    <property type="evidence" value="ECO:0007669"/>
    <property type="project" value="InterPro"/>
</dbReference>
<evidence type="ECO:0000259" key="7">
    <source>
        <dbReference type="Pfam" id="PF02826"/>
    </source>
</evidence>
<dbReference type="InterPro" id="IPR038251">
    <property type="entry name" value="PdxB_dimer_sf"/>
</dbReference>
<keyword evidence="2 5" id="KW-0560">Oxidoreductase</keyword>
<dbReference type="InterPro" id="IPR050223">
    <property type="entry name" value="D-isomer_2-hydroxyacid_DH"/>
</dbReference>
<comment type="similarity">
    <text evidence="5">Belongs to the D-isomer specific 2-hydroxyacid dehydrogenase family.</text>
</comment>
<dbReference type="InterPro" id="IPR006140">
    <property type="entry name" value="D-isomer_DH_NAD-bd"/>
</dbReference>
<evidence type="ECO:0000259" key="6">
    <source>
        <dbReference type="Pfam" id="PF00389"/>
    </source>
</evidence>
<dbReference type="InterPro" id="IPR006139">
    <property type="entry name" value="D-isomer_2_OHA_DH_cat_dom"/>
</dbReference>
<dbReference type="PANTHER" id="PTHR10996">
    <property type="entry name" value="2-HYDROXYACID DEHYDROGENASE-RELATED"/>
    <property type="match status" value="1"/>
</dbReference>
<evidence type="ECO:0000256" key="1">
    <source>
        <dbReference type="ARBA" id="ARBA00022490"/>
    </source>
</evidence>
<dbReference type="GO" id="GO:0008615">
    <property type="term" value="P:pyridoxine biosynthetic process"/>
    <property type="evidence" value="ECO:0007669"/>
    <property type="project" value="UniProtKB-KW"/>
</dbReference>
<dbReference type="GO" id="GO:0033711">
    <property type="term" value="F:4-phosphoerythronate dehydrogenase activity"/>
    <property type="evidence" value="ECO:0007669"/>
    <property type="project" value="InterPro"/>
</dbReference>
<sequence>MRIAADDSIPWVEEAFRTIGEVILLPPEEMVRENIGNCDVLVVRTTTKVNEDLLLGTKVKFVATSAVGVDHIDLDFLKKHNIGFANAKGCNSRAVAEYVFAALFALAAELDLDLRRSKIGVVGVGNIGSIVVRTADQIGMMVRKNDPPLKRQTGDPSFLTLDDLMDCDIITLHVPLTYEGEDATYHLFNRERIFQLKDGAILINTSRGPVVDSKALIEAIDLKHLITVIDVWENEPDVDIELIKRSAIATPHIAGHSQEGVVTAVKMIYEQTCRYFNIKPLWQSDHLLRPPDPCEYQIELETEKRCQLIDGIIRKVYDIRKDSNDLSLISLHRPEERKGYFLHLRNNHRLRREFPNYTVKLRDCDPEAVRILSALGFQTIEV</sequence>
<dbReference type="GO" id="GO:0046983">
    <property type="term" value="F:protein dimerization activity"/>
    <property type="evidence" value="ECO:0007669"/>
    <property type="project" value="InterPro"/>
</dbReference>
<accession>A0A660SEQ5</accession>
<evidence type="ECO:0000256" key="2">
    <source>
        <dbReference type="ARBA" id="ARBA00023002"/>
    </source>
</evidence>
<reference evidence="9 10" key="1">
    <citation type="submission" date="2018-06" db="EMBL/GenBank/DDBJ databases">
        <title>Extensive metabolic versatility and redundancy in microbially diverse, dynamic hydrothermal sediments.</title>
        <authorList>
            <person name="Dombrowski N."/>
            <person name="Teske A."/>
            <person name="Baker B.J."/>
        </authorList>
    </citation>
    <scope>NUCLEOTIDE SEQUENCE [LARGE SCALE GENOMIC DNA]</scope>
    <source>
        <strain evidence="9">B36_G15</strain>
    </source>
</reference>
<dbReference type="InterPro" id="IPR020921">
    <property type="entry name" value="Erythronate-4-P_DHase"/>
</dbReference>
<evidence type="ECO:0000256" key="5">
    <source>
        <dbReference type="RuleBase" id="RU003719"/>
    </source>
</evidence>
<feature type="domain" description="Erythronate-4-phosphate dehydrogenase dimerisation" evidence="8">
    <location>
        <begin position="297"/>
        <end position="376"/>
    </location>
</feature>
<dbReference type="Gene3D" id="3.30.1370.170">
    <property type="match status" value="1"/>
</dbReference>
<keyword evidence="4" id="KW-0664">Pyridoxine biosynthesis</keyword>
<dbReference type="SUPFAM" id="SSF52283">
    <property type="entry name" value="Formate/glycerate dehydrogenase catalytic domain-like"/>
    <property type="match status" value="1"/>
</dbReference>
<dbReference type="Gene3D" id="3.40.50.720">
    <property type="entry name" value="NAD(P)-binding Rossmann-like Domain"/>
    <property type="match status" value="2"/>
</dbReference>
<dbReference type="PROSITE" id="PS00671">
    <property type="entry name" value="D_2_HYDROXYACID_DH_3"/>
    <property type="match status" value="1"/>
</dbReference>
<keyword evidence="3" id="KW-0520">NAD</keyword>
<dbReference type="InterPro" id="IPR024531">
    <property type="entry name" value="Erythronate-4-P_DHase_dimer"/>
</dbReference>
<dbReference type="InterPro" id="IPR029753">
    <property type="entry name" value="D-isomer_DH_CS"/>
</dbReference>
<dbReference type="EMBL" id="QNBE01000095">
    <property type="protein sequence ID" value="RKX69269.1"/>
    <property type="molecule type" value="Genomic_DNA"/>
</dbReference>
<dbReference type="Pfam" id="PF02826">
    <property type="entry name" value="2-Hacid_dh_C"/>
    <property type="match status" value="1"/>
</dbReference>
<dbReference type="Proteomes" id="UP000268469">
    <property type="component" value="Unassembled WGS sequence"/>
</dbReference>